<dbReference type="EMBL" id="GG698899">
    <property type="protein sequence ID" value="EEU45316.1"/>
    <property type="molecule type" value="Genomic_DNA"/>
</dbReference>
<proteinExistence type="predicted"/>
<reference evidence="3 4" key="1">
    <citation type="journal article" date="2009" name="PLoS Genet.">
        <title>The genome of Nectria haematococca: contribution of supernumerary chromosomes to gene expansion.</title>
        <authorList>
            <person name="Coleman J.J."/>
            <person name="Rounsley S.D."/>
            <person name="Rodriguez-Carres M."/>
            <person name="Kuo A."/>
            <person name="Wasmann C.C."/>
            <person name="Grimwood J."/>
            <person name="Schmutz J."/>
            <person name="Taga M."/>
            <person name="White G.J."/>
            <person name="Zhou S."/>
            <person name="Schwartz D.C."/>
            <person name="Freitag M."/>
            <person name="Ma L.J."/>
            <person name="Danchin E.G."/>
            <person name="Henrissat B."/>
            <person name="Coutinho P.M."/>
            <person name="Nelson D.R."/>
            <person name="Straney D."/>
            <person name="Napoli C.A."/>
            <person name="Barker B.M."/>
            <person name="Gribskov M."/>
            <person name="Rep M."/>
            <person name="Kroken S."/>
            <person name="Molnar I."/>
            <person name="Rensing C."/>
            <person name="Kennell J.C."/>
            <person name="Zamora J."/>
            <person name="Farman M.L."/>
            <person name="Selker E.U."/>
            <person name="Salamov A."/>
            <person name="Shapiro H."/>
            <person name="Pangilinan J."/>
            <person name="Lindquist E."/>
            <person name="Lamers C."/>
            <person name="Grigoriev I.V."/>
            <person name="Geiser D.M."/>
            <person name="Covert S.F."/>
            <person name="Temporini E."/>
            <person name="Vanetten H.D."/>
        </authorList>
    </citation>
    <scope>NUCLEOTIDE SEQUENCE [LARGE SCALE GENOMIC DNA]</scope>
    <source>
        <strain evidence="4">ATCC MYA-4622 / CBS 123669 / FGSC 9596 / NRRL 45880 / 77-13-4</strain>
    </source>
</reference>
<dbReference type="VEuPathDB" id="FungiDB:NECHADRAFT_41312"/>
<feature type="domain" description="Nephrocystin 3-like N-terminal" evidence="2">
    <location>
        <begin position="34"/>
        <end position="194"/>
    </location>
</feature>
<keyword evidence="1" id="KW-0677">Repeat</keyword>
<dbReference type="STRING" id="660122.C7YSY4"/>
<organism evidence="3 4">
    <name type="scientific">Fusarium vanettenii (strain ATCC MYA-4622 / CBS 123669 / FGSC 9596 / NRRL 45880 / 77-13-4)</name>
    <name type="common">Fusarium solani subsp. pisi</name>
    <dbReference type="NCBI Taxonomy" id="660122"/>
    <lineage>
        <taxon>Eukaryota</taxon>
        <taxon>Fungi</taxon>
        <taxon>Dikarya</taxon>
        <taxon>Ascomycota</taxon>
        <taxon>Pezizomycotina</taxon>
        <taxon>Sordariomycetes</taxon>
        <taxon>Hypocreomycetidae</taxon>
        <taxon>Hypocreales</taxon>
        <taxon>Nectriaceae</taxon>
        <taxon>Fusarium</taxon>
        <taxon>Fusarium solani species complex</taxon>
        <taxon>Fusarium vanettenii</taxon>
    </lineage>
</organism>
<dbReference type="InterPro" id="IPR036322">
    <property type="entry name" value="WD40_repeat_dom_sf"/>
</dbReference>
<evidence type="ECO:0000313" key="3">
    <source>
        <dbReference type="EMBL" id="EEU45316.1"/>
    </source>
</evidence>
<evidence type="ECO:0000259" key="2">
    <source>
        <dbReference type="Pfam" id="PF24883"/>
    </source>
</evidence>
<dbReference type="SUPFAM" id="SSF50978">
    <property type="entry name" value="WD40 repeat-like"/>
    <property type="match status" value="1"/>
</dbReference>
<dbReference type="OrthoDB" id="5104719at2759"/>
<gene>
    <name evidence="3" type="ORF">NECHADRAFT_41312</name>
</gene>
<dbReference type="HOGENOM" id="CLU_000288_6_16_1"/>
<evidence type="ECO:0000313" key="4">
    <source>
        <dbReference type="Proteomes" id="UP000005206"/>
    </source>
</evidence>
<keyword evidence="4" id="KW-1185">Reference proteome</keyword>
<dbReference type="Gene3D" id="2.130.10.10">
    <property type="entry name" value="YVTN repeat-like/Quinoprotein amine dehydrogenase"/>
    <property type="match status" value="1"/>
</dbReference>
<dbReference type="AlphaFoldDB" id="C7YSY4"/>
<dbReference type="OMA" id="HGHWVAS"/>
<dbReference type="KEGG" id="nhe:NECHADRAFT_41312"/>
<dbReference type="GeneID" id="9668442"/>
<name>C7YSY4_FUSV7</name>
<dbReference type="RefSeq" id="XP_003051029.1">
    <property type="nucleotide sequence ID" value="XM_003050983.1"/>
</dbReference>
<dbReference type="InterPro" id="IPR056884">
    <property type="entry name" value="NPHP3-like_N"/>
</dbReference>
<dbReference type="InterPro" id="IPR015943">
    <property type="entry name" value="WD40/YVTN_repeat-like_dom_sf"/>
</dbReference>
<dbReference type="Proteomes" id="UP000005206">
    <property type="component" value="Chromosome 5"/>
</dbReference>
<accession>C7YSY4</accession>
<dbReference type="eggNOG" id="KOG0266">
    <property type="taxonomic scope" value="Eukaryota"/>
</dbReference>
<dbReference type="PANTHER" id="PTHR10039:SF14">
    <property type="entry name" value="NACHT DOMAIN-CONTAINING PROTEIN"/>
    <property type="match status" value="1"/>
</dbReference>
<dbReference type="SMART" id="SM00320">
    <property type="entry name" value="WD40"/>
    <property type="match status" value="2"/>
</dbReference>
<dbReference type="Pfam" id="PF24883">
    <property type="entry name" value="NPHP3_N"/>
    <property type="match status" value="1"/>
</dbReference>
<dbReference type="InParanoid" id="C7YSY4"/>
<sequence>MDIQLLQHLYGTDLSAVKECIEGAAGSLPREVYAWIIEDANFQRFLHSSQPQLLWINGDTGHCQTVLLCGIIDELCGISDTVVSYSLYQGTSSYLDTAAAVVGELIRHLVEQRPNLLGYVREKYDLSGKALSDDLASWQGLGEVLQAILGHPSMNDAVLIIDNVDERTAEVGELFQFITRSSSDFPSKWILSSRGGMSLRPRLDTRTQGSFAVIDLDLAKDQISQAVGAYARYRAECLAVLKNYEDSVRSDIYAYLVFNAGGDFLWVSTVCRELENHPPWDILKFLSSLPAGVLSLYDKLHLTTRRSRDGELCQEVLAIVATVYRPQTVAELKILVKPFEFFHKDEALRYFITSNCGSFLTIRGDTVDFIDRSARDYIRTKIPPADAALQHKHIFIRSLASLSGILHRDMYALGATGQPYSCIHRPTPDPLAPVRYATMYWIHHFAAHRRLVEGGGTSALADLISVLTFLRTFGLFWLESQMLIQGDIDISGMETFIEWTPLKNLRDLTQDLIRLATDFKPALQASPMQLYASALVFSENETPVRQHFKEQAPLWVTGQAISNSSSEIDLSRIQVLELTPNGSLLAMVSGDYIMIRNMSTLETTWMFRAEGVSCMSFSYHPWLACGTYQGSVRIWDVDKKKAYRRLPRIDEPGVAALAFSSDGCQLVLATLIDTIEVWDVLSRTLVRRFPSTRQLTSRSLRHRGATLFMTDRGPLSIDSRGLAQATEAELETDYHVGFEVSDGDDWITKDGYPVLWLPPLYRVSSSTVSGNVVVIGCQAGGVLRFQFA</sequence>
<evidence type="ECO:0000256" key="1">
    <source>
        <dbReference type="ARBA" id="ARBA00022737"/>
    </source>
</evidence>
<protein>
    <recommendedName>
        <fullName evidence="2">Nephrocystin 3-like N-terminal domain-containing protein</fullName>
    </recommendedName>
</protein>
<dbReference type="InterPro" id="IPR001680">
    <property type="entry name" value="WD40_rpt"/>
</dbReference>
<dbReference type="PANTHER" id="PTHR10039">
    <property type="entry name" value="AMELOGENIN"/>
    <property type="match status" value="1"/>
</dbReference>